<feature type="compositionally biased region" description="Basic and acidic residues" evidence="1">
    <location>
        <begin position="293"/>
        <end position="302"/>
    </location>
</feature>
<protein>
    <submittedName>
        <fullName evidence="2">SLX4 interacting protein</fullName>
    </submittedName>
</protein>
<sequence>MASKKFAVKCGNFAVLVDLHISPQDPNKDTSWFSEQKKEEVCLLLKETIDSRVKEYLEVRKQHKPSSPEFTRSNPLSLKGYGFQITAYFLKRGIRLRCIRGSRNSELRVFPDRFVVCVSQLAFNHDLLVSQKEELTERALHRVSDYFAECAENPLPPSAKLKRNALKEISKRTETKCSTVNKSQTSRHIVGPSSNSAMVEVARMQASSSSPSESTGQAKDYIKAAERHWGLPVQKLENVPQSQPEDTSSQQKPHPGELLKTGLRSRSPVCSCESAPPGPKQSPQAAKTQQKCRNCDSEDNFDHHKRVSLGNDRLVPREIIVGRKEAVNVLPTLELSDPGFLLKQDLAKTMSKEDLNVLENLSSRHLMKNNPGQAQQMGSATNTERLSMMQGSPTKKRKN</sequence>
<dbReference type="Bgee" id="ENSOCUG00000002878">
    <property type="expression patterns" value="Expressed in heart and 15 other cell types or tissues"/>
</dbReference>
<dbReference type="Pfam" id="PF15744">
    <property type="entry name" value="UPF0492"/>
    <property type="match status" value="1"/>
</dbReference>
<dbReference type="Proteomes" id="UP000001811">
    <property type="component" value="Chromosome 4"/>
</dbReference>
<dbReference type="PANTHER" id="PTHR28557:SF1">
    <property type="entry name" value="PROTEIN SLX4IP"/>
    <property type="match status" value="1"/>
</dbReference>
<proteinExistence type="predicted"/>
<organism evidence="2 3">
    <name type="scientific">Oryctolagus cuniculus</name>
    <name type="common">Rabbit</name>
    <dbReference type="NCBI Taxonomy" id="9986"/>
    <lineage>
        <taxon>Eukaryota</taxon>
        <taxon>Metazoa</taxon>
        <taxon>Chordata</taxon>
        <taxon>Craniata</taxon>
        <taxon>Vertebrata</taxon>
        <taxon>Euteleostomi</taxon>
        <taxon>Mammalia</taxon>
        <taxon>Eutheria</taxon>
        <taxon>Euarchontoglires</taxon>
        <taxon>Glires</taxon>
        <taxon>Lagomorpha</taxon>
        <taxon>Leporidae</taxon>
        <taxon>Oryctolagus</taxon>
    </lineage>
</organism>
<feature type="region of interest" description="Disordered" evidence="1">
    <location>
        <begin position="173"/>
        <end position="195"/>
    </location>
</feature>
<dbReference type="GeneTree" id="ENSGT00390000016400"/>
<dbReference type="PaxDb" id="9986-ENSOCUP00000002498"/>
<evidence type="ECO:0000313" key="3">
    <source>
        <dbReference type="Proteomes" id="UP000001811"/>
    </source>
</evidence>
<dbReference type="HOGENOM" id="CLU_039900_0_0_1"/>
<dbReference type="EMBL" id="AAGW02052635">
    <property type="status" value="NOT_ANNOTATED_CDS"/>
    <property type="molecule type" value="Genomic_DNA"/>
</dbReference>
<feature type="compositionally biased region" description="Polar residues" evidence="1">
    <location>
        <begin position="176"/>
        <end position="195"/>
    </location>
</feature>
<reference evidence="2" key="3">
    <citation type="submission" date="2025-09" db="UniProtKB">
        <authorList>
            <consortium name="Ensembl"/>
        </authorList>
    </citation>
    <scope>IDENTIFICATION</scope>
    <source>
        <strain evidence="2">Thorbecke</strain>
    </source>
</reference>
<dbReference type="Ensembl" id="ENSOCUT00000002875.4">
    <property type="protein sequence ID" value="ENSOCUP00000002498.3"/>
    <property type="gene ID" value="ENSOCUG00000002878.4"/>
</dbReference>
<reference evidence="2" key="2">
    <citation type="submission" date="2025-08" db="UniProtKB">
        <authorList>
            <consortium name="Ensembl"/>
        </authorList>
    </citation>
    <scope>IDENTIFICATION</scope>
    <source>
        <strain evidence="2">Thorbecke</strain>
    </source>
</reference>
<reference evidence="2 3" key="1">
    <citation type="journal article" date="2011" name="Nature">
        <title>A high-resolution map of human evolutionary constraint using 29 mammals.</title>
        <authorList>
            <person name="Lindblad-Toh K."/>
            <person name="Garber M."/>
            <person name="Zuk O."/>
            <person name="Lin M.F."/>
            <person name="Parker B.J."/>
            <person name="Washietl S."/>
            <person name="Kheradpour P."/>
            <person name="Ernst J."/>
            <person name="Jordan G."/>
            <person name="Mauceli E."/>
            <person name="Ward L.D."/>
            <person name="Lowe C.B."/>
            <person name="Holloway A.K."/>
            <person name="Clamp M."/>
            <person name="Gnerre S."/>
            <person name="Alfoldi J."/>
            <person name="Beal K."/>
            <person name="Chang J."/>
            <person name="Clawson H."/>
            <person name="Cuff J."/>
            <person name="Di Palma F."/>
            <person name="Fitzgerald S."/>
            <person name="Flicek P."/>
            <person name="Guttman M."/>
            <person name="Hubisz M.J."/>
            <person name="Jaffe D.B."/>
            <person name="Jungreis I."/>
            <person name="Kent W.J."/>
            <person name="Kostka D."/>
            <person name="Lara M."/>
            <person name="Martins A.L."/>
            <person name="Massingham T."/>
            <person name="Moltke I."/>
            <person name="Raney B.J."/>
            <person name="Rasmussen M.D."/>
            <person name="Robinson J."/>
            <person name="Stark A."/>
            <person name="Vilella A.J."/>
            <person name="Wen J."/>
            <person name="Xie X."/>
            <person name="Zody M.C."/>
            <person name="Baldwin J."/>
            <person name="Bloom T."/>
            <person name="Chin C.W."/>
            <person name="Heiman D."/>
            <person name="Nicol R."/>
            <person name="Nusbaum C."/>
            <person name="Young S."/>
            <person name="Wilkinson J."/>
            <person name="Worley K.C."/>
            <person name="Kovar C.L."/>
            <person name="Muzny D.M."/>
            <person name="Gibbs R.A."/>
            <person name="Cree A."/>
            <person name="Dihn H.H."/>
            <person name="Fowler G."/>
            <person name="Jhangiani S."/>
            <person name="Joshi V."/>
            <person name="Lee S."/>
            <person name="Lewis L.R."/>
            <person name="Nazareth L.V."/>
            <person name="Okwuonu G."/>
            <person name="Santibanez J."/>
            <person name="Warren W.C."/>
            <person name="Mardis E.R."/>
            <person name="Weinstock G.M."/>
            <person name="Wilson R.K."/>
            <person name="Delehaunty K."/>
            <person name="Dooling D."/>
            <person name="Fronik C."/>
            <person name="Fulton L."/>
            <person name="Fulton B."/>
            <person name="Graves T."/>
            <person name="Minx P."/>
            <person name="Sodergren E."/>
            <person name="Birney E."/>
            <person name="Margulies E.H."/>
            <person name="Herrero J."/>
            <person name="Green E.D."/>
            <person name="Haussler D."/>
            <person name="Siepel A."/>
            <person name="Goldman N."/>
            <person name="Pollard K.S."/>
            <person name="Pedersen J.S."/>
            <person name="Lander E.S."/>
            <person name="Kellis M."/>
        </authorList>
    </citation>
    <scope>NUCLEOTIDE SEQUENCE [LARGE SCALE GENOMIC DNA]</scope>
    <source>
        <strain evidence="2 3">Thorbecke inbred</strain>
    </source>
</reference>
<dbReference type="eggNOG" id="ENOG502QQHZ">
    <property type="taxonomic scope" value="Eukaryota"/>
</dbReference>
<evidence type="ECO:0000256" key="1">
    <source>
        <dbReference type="SAM" id="MobiDB-lite"/>
    </source>
</evidence>
<name>G1SII7_RABIT</name>
<feature type="region of interest" description="Disordered" evidence="1">
    <location>
        <begin position="367"/>
        <end position="399"/>
    </location>
</feature>
<dbReference type="InParanoid" id="G1SII7"/>
<dbReference type="EMBL" id="AAGW02052636">
    <property type="status" value="NOT_ANNOTATED_CDS"/>
    <property type="molecule type" value="Genomic_DNA"/>
</dbReference>
<feature type="region of interest" description="Disordered" evidence="1">
    <location>
        <begin position="237"/>
        <end position="304"/>
    </location>
</feature>
<feature type="compositionally biased region" description="Polar residues" evidence="1">
    <location>
        <begin position="281"/>
        <end position="292"/>
    </location>
</feature>
<dbReference type="InterPro" id="IPR031479">
    <property type="entry name" value="SLX4IP"/>
</dbReference>
<dbReference type="EMBL" id="AAGW02052634">
    <property type="status" value="NOT_ANNOTATED_CDS"/>
    <property type="molecule type" value="Genomic_DNA"/>
</dbReference>
<dbReference type="PANTHER" id="PTHR28557">
    <property type="entry name" value="PROTEIN SLX4IP"/>
    <property type="match status" value="1"/>
</dbReference>
<keyword evidence="3" id="KW-1185">Reference proteome</keyword>
<gene>
    <name evidence="2" type="primary">SLX4IP</name>
</gene>
<accession>G1SII7</accession>
<evidence type="ECO:0000313" key="2">
    <source>
        <dbReference type="Ensembl" id="ENSOCUP00000002498.3"/>
    </source>
</evidence>
<dbReference type="STRING" id="9986.ENSOCUP00000002498"/>
<dbReference type="AlphaFoldDB" id="G1SII7"/>
<feature type="compositionally biased region" description="Polar residues" evidence="1">
    <location>
        <begin position="370"/>
        <end position="393"/>
    </location>
</feature>
<dbReference type="FunCoup" id="G1SII7">
    <property type="interactions" value="44"/>
</dbReference>
<feature type="compositionally biased region" description="Polar residues" evidence="1">
    <location>
        <begin position="239"/>
        <end position="252"/>
    </location>
</feature>